<dbReference type="InterPro" id="IPR012445">
    <property type="entry name" value="ATG101"/>
</dbReference>
<evidence type="ECO:0000256" key="3">
    <source>
        <dbReference type="ARBA" id="ARBA00023006"/>
    </source>
</evidence>
<comment type="similarity">
    <text evidence="1">Belongs to the ATG101 family.</text>
</comment>
<reference evidence="4 5" key="1">
    <citation type="submission" date="2023-08" db="EMBL/GenBank/DDBJ databases">
        <title>Black Yeasts Isolated from many extreme environments.</title>
        <authorList>
            <person name="Coleine C."/>
            <person name="Stajich J.E."/>
            <person name="Selbmann L."/>
        </authorList>
    </citation>
    <scope>NUCLEOTIDE SEQUENCE [LARGE SCALE GENOMIC DNA]</scope>
    <source>
        <strain evidence="4 5">CCFEE 536</strain>
    </source>
</reference>
<evidence type="ECO:0000313" key="4">
    <source>
        <dbReference type="EMBL" id="KAK5244004.1"/>
    </source>
</evidence>
<name>A0ABR0LUW7_9PEZI</name>
<proteinExistence type="inferred from homology"/>
<dbReference type="Proteomes" id="UP001357485">
    <property type="component" value="Unassembled WGS sequence"/>
</dbReference>
<protein>
    <recommendedName>
        <fullName evidence="2">Autophagy-related protein 101</fullName>
    </recommendedName>
</protein>
<dbReference type="EMBL" id="JAVRRA010009913">
    <property type="protein sequence ID" value="KAK5244004.1"/>
    <property type="molecule type" value="Genomic_DNA"/>
</dbReference>
<dbReference type="PANTHER" id="PTHR13292">
    <property type="entry name" value="AUTOPHAGY-RELATED PROTEIN 101"/>
    <property type="match status" value="1"/>
</dbReference>
<sequence>MIEQRTTDLLRQIDSKSSYSNQSGRGQVAIFFAEKRRRKTYFQVKEEKTVWEQWLLNVTLATPRTETDVIKVRRAMEKSLQKAALKIIHIVNRDKDHIPPITTTDSNPFPYEIVVNPKSESWGQTLGIF</sequence>
<accession>A0ABR0LUW7</accession>
<gene>
    <name evidence="4" type="ORF">LTR16_007742</name>
</gene>
<keyword evidence="3" id="KW-0072">Autophagy</keyword>
<evidence type="ECO:0000313" key="5">
    <source>
        <dbReference type="Proteomes" id="UP001357485"/>
    </source>
</evidence>
<keyword evidence="5" id="KW-1185">Reference proteome</keyword>
<comment type="caution">
    <text evidence="4">The sequence shown here is derived from an EMBL/GenBank/DDBJ whole genome shotgun (WGS) entry which is preliminary data.</text>
</comment>
<dbReference type="Pfam" id="PF07855">
    <property type="entry name" value="ATG101"/>
    <property type="match status" value="1"/>
</dbReference>
<evidence type="ECO:0000256" key="2">
    <source>
        <dbReference type="ARBA" id="ARBA00018874"/>
    </source>
</evidence>
<dbReference type="PANTHER" id="PTHR13292:SF0">
    <property type="entry name" value="AUTOPHAGY-RELATED PROTEIN 101"/>
    <property type="match status" value="1"/>
</dbReference>
<organism evidence="4 5">
    <name type="scientific">Cryomyces antarcticus</name>
    <dbReference type="NCBI Taxonomy" id="329879"/>
    <lineage>
        <taxon>Eukaryota</taxon>
        <taxon>Fungi</taxon>
        <taxon>Dikarya</taxon>
        <taxon>Ascomycota</taxon>
        <taxon>Pezizomycotina</taxon>
        <taxon>Dothideomycetes</taxon>
        <taxon>Dothideomycetes incertae sedis</taxon>
        <taxon>Cryomyces</taxon>
    </lineage>
</organism>
<evidence type="ECO:0000256" key="1">
    <source>
        <dbReference type="ARBA" id="ARBA00007130"/>
    </source>
</evidence>